<dbReference type="SMART" id="SM00355">
    <property type="entry name" value="ZnF_C2H2"/>
    <property type="match status" value="3"/>
</dbReference>
<dbReference type="InterPro" id="IPR013087">
    <property type="entry name" value="Znf_C2H2_type"/>
</dbReference>
<dbReference type="EMBL" id="LK052944">
    <property type="protein sequence ID" value="CDR44531.1"/>
    <property type="molecule type" value="Genomic_DNA"/>
</dbReference>
<feature type="region of interest" description="Disordered" evidence="1">
    <location>
        <begin position="193"/>
        <end position="240"/>
    </location>
</feature>
<feature type="compositionally biased region" description="Low complexity" evidence="1">
    <location>
        <begin position="10"/>
        <end position="23"/>
    </location>
</feature>
<feature type="domain" description="C2H2-type" evidence="2">
    <location>
        <begin position="104"/>
        <end position="124"/>
    </location>
</feature>
<feature type="compositionally biased region" description="Basic and acidic residues" evidence="1">
    <location>
        <begin position="193"/>
        <end position="207"/>
    </location>
</feature>
<proteinExistence type="predicted"/>
<accession>A0A061BC76</accession>
<feature type="compositionally biased region" description="Polar residues" evidence="1">
    <location>
        <begin position="29"/>
        <end position="47"/>
    </location>
</feature>
<gene>
    <name evidence="3" type="ORF">RHTO0S_09e05688g</name>
</gene>
<dbReference type="AlphaFoldDB" id="A0A061BC76"/>
<organism evidence="3">
    <name type="scientific">Rhodotorula toruloides</name>
    <name type="common">Yeast</name>
    <name type="synonym">Rhodosporidium toruloides</name>
    <dbReference type="NCBI Taxonomy" id="5286"/>
    <lineage>
        <taxon>Eukaryota</taxon>
        <taxon>Fungi</taxon>
        <taxon>Dikarya</taxon>
        <taxon>Basidiomycota</taxon>
        <taxon>Pucciniomycotina</taxon>
        <taxon>Microbotryomycetes</taxon>
        <taxon>Sporidiobolales</taxon>
        <taxon>Sporidiobolaceae</taxon>
        <taxon>Rhodotorula</taxon>
    </lineage>
</organism>
<dbReference type="InterPro" id="IPR039258">
    <property type="entry name" value="ZNF511"/>
</dbReference>
<reference evidence="3" key="1">
    <citation type="journal article" date="2014" name="Genome Announc.">
        <title>Draft genome sequence of Rhodosporidium toruloides CECT1137, an oleaginous yeast of biotechnological interest.</title>
        <authorList>
            <person name="Morin N."/>
            <person name="Calcas X."/>
            <person name="Devillers H."/>
            <person name="Durrens P."/>
            <person name="Sherman D.J."/>
            <person name="Nicaud J.-M."/>
            <person name="Neuveglise C."/>
        </authorList>
    </citation>
    <scope>NUCLEOTIDE SEQUENCE</scope>
    <source>
        <strain evidence="3">CECT1137</strain>
    </source>
</reference>
<feature type="domain" description="C2H2-type" evidence="2">
    <location>
        <begin position="139"/>
        <end position="164"/>
    </location>
</feature>
<feature type="region of interest" description="Disordered" evidence="1">
    <location>
        <begin position="1"/>
        <end position="47"/>
    </location>
</feature>
<evidence type="ECO:0000313" key="3">
    <source>
        <dbReference type="EMBL" id="CDR44531.1"/>
    </source>
</evidence>
<evidence type="ECO:0000256" key="1">
    <source>
        <dbReference type="SAM" id="MobiDB-lite"/>
    </source>
</evidence>
<protein>
    <submittedName>
        <fullName evidence="3">RHTO0S09e05688g1_1</fullName>
    </submittedName>
</protein>
<feature type="domain" description="C2H2-type" evidence="2">
    <location>
        <begin position="42"/>
        <end position="71"/>
    </location>
</feature>
<dbReference type="PANTHER" id="PTHR21354">
    <property type="entry name" value="ZINC FINGER PROTEIN 511"/>
    <property type="match status" value="1"/>
</dbReference>
<name>A0A061BC76_RHOTO</name>
<dbReference type="OrthoDB" id="18440at2759"/>
<evidence type="ECO:0000259" key="2">
    <source>
        <dbReference type="SMART" id="SM00355"/>
    </source>
</evidence>
<sequence>MADSHKRPRSASGSSASSDSLSAPPSPSTKVYRSSSPSQSQWTCTLPPTCDRTPSTFSSSSSLEAHHRVYHAFVCTAPPSTFDFAIGKSEKKRYRYREDGRKERICGRVFPDERMLQLHLTECHDELAQLKHERGDKIFACFLPSCTQLFSTPKNRRLHLIAQHGYPSQYYFSVTVWGVENVLKKGGGMVRREWKPRDGQERGRGSSEEAMGLPPSPAQERHQSPPHLEPSPPPIVTSSADVDDLAAALSGTSISLVPRSVRLACKNKMQM</sequence>
<dbReference type="PANTHER" id="PTHR21354:SF0">
    <property type="entry name" value="ZINC FINGER PROTEIN 511"/>
    <property type="match status" value="1"/>
</dbReference>